<proteinExistence type="predicted"/>
<reference evidence="1 2" key="1">
    <citation type="journal article" date="2022" name="Int. J. Syst. Evol. Microbiol.">
        <title>Miniphocaeibacter halophilus sp. nov., an ammonium-tolerant acetate-producing bacterium isolated from a biogas system.</title>
        <authorList>
            <person name="Schnurer A."/>
            <person name="Singh A."/>
            <person name="Bi S."/>
            <person name="Qiao W."/>
            <person name="Westerholm M."/>
        </authorList>
    </citation>
    <scope>NUCLEOTIDE SEQUENCE [LARGE SCALE GENOMIC DNA]</scope>
    <source>
        <strain evidence="1 2">AMB_01</strain>
    </source>
</reference>
<dbReference type="Proteomes" id="UP000595814">
    <property type="component" value="Chromosome"/>
</dbReference>
<evidence type="ECO:0000313" key="2">
    <source>
        <dbReference type="Proteomes" id="UP000595814"/>
    </source>
</evidence>
<evidence type="ECO:0000313" key="1">
    <source>
        <dbReference type="EMBL" id="QQK07781.1"/>
    </source>
</evidence>
<keyword evidence="2" id="KW-1185">Reference proteome</keyword>
<gene>
    <name evidence="1" type="primary">dcuC</name>
    <name evidence="1" type="ORF">JFY71_10935</name>
</gene>
<dbReference type="EMBL" id="CP066744">
    <property type="protein sequence ID" value="QQK07781.1"/>
    <property type="molecule type" value="Genomic_DNA"/>
</dbReference>
<sequence length="453" mass="48445">MNGLFSIIVTLLYIVIVAYLVIKEYNSVFVFLSSGILVLLISTIITGATILGEETSGSGIIDVFVYATNAFKSNVSGVGLTLMMVTGYAMYMSHIGASTKLAYIATKPLSKIKSPYVVLSLLFVIGTMLKLVITSHAGLSMLLMAISFPILTSLGISKLSAATAIIMSGFVDWGPNDSSAIFAGENVVGMPMMEYFLTYQAKTAIILIIIAAIFLPIYLWKIDQKSISKNSDDIKTEKVENVDCPIIYAILPVIPLLLITIFSFIPTIELDVVTANLIGLIFVFTLELLVKKDRKRVTNDFNVVLKAMGNSFARVVSILIGAALFAEAIQLLGGITIISNALASIRSAPIITMALMSLITFLAGMLLGSGNASWYAFGPLVPDVTMQMGISTATIALPMQLSSGIGRSMSPVAGAMISVAGMAEVELTDLIKRCSIPSMVMFVCNLVVSYLVV</sequence>
<organism evidence="1 2">
    <name type="scientific">Miniphocaeibacter halophilus</name>
    <dbReference type="NCBI Taxonomy" id="2931922"/>
    <lineage>
        <taxon>Bacteria</taxon>
        <taxon>Bacillati</taxon>
        <taxon>Bacillota</taxon>
        <taxon>Tissierellia</taxon>
        <taxon>Tissierellales</taxon>
        <taxon>Peptoniphilaceae</taxon>
        <taxon>Miniphocaeibacter</taxon>
    </lineage>
</organism>
<accession>A0AC61MUT7</accession>
<name>A0AC61MUT7_9FIRM</name>
<protein>
    <submittedName>
        <fullName evidence="1">C4-dicarboxylate transporter DcuC</fullName>
    </submittedName>
</protein>